<dbReference type="Gene3D" id="3.40.50.1110">
    <property type="entry name" value="SGNH hydrolase"/>
    <property type="match status" value="1"/>
</dbReference>
<dbReference type="Proteomes" id="UP000235145">
    <property type="component" value="Unassembled WGS sequence"/>
</dbReference>
<accession>A0A9R1V2N7</accession>
<keyword evidence="3" id="KW-1185">Reference proteome</keyword>
<dbReference type="PANTHER" id="PTHR22835:SF117">
    <property type="entry name" value="GDSL-LIKE LIPASE_ACYLHYDROLASE"/>
    <property type="match status" value="1"/>
</dbReference>
<protein>
    <recommendedName>
        <fullName evidence="4">DUF223 domain-containing protein</fullName>
    </recommendedName>
</protein>
<sequence length="234" mass="27069">MKGHNGHFISMAATNVTLIVDVDVLRDNLTFKVRKQNPSKCITKNIYIFIFIYILKDGHAFYIKCSIFDSKRIGGLRLTHHHYKLTFVHNIVVMESKDKFRTLALNRTHHRLFFYNRSPLLIYDKTFFHSPSGCYCDGRLLIDFIGTQGANYATVGSTILRPNTTIYQSGYSPISLDIRYAKLFDFLNKSQIIRQKGDVFKDLFPKMNKFSSTLYTFDKGQNDLTAGYQLNMTT</sequence>
<reference evidence="2 3" key="1">
    <citation type="journal article" date="2017" name="Nat. Commun.">
        <title>Genome assembly with in vitro proximity ligation data and whole-genome triplication in lettuce.</title>
        <authorList>
            <person name="Reyes-Chin-Wo S."/>
            <person name="Wang Z."/>
            <person name="Yang X."/>
            <person name="Kozik A."/>
            <person name="Arikit S."/>
            <person name="Song C."/>
            <person name="Xia L."/>
            <person name="Froenicke L."/>
            <person name="Lavelle D.O."/>
            <person name="Truco M.J."/>
            <person name="Xia R."/>
            <person name="Zhu S."/>
            <person name="Xu C."/>
            <person name="Xu H."/>
            <person name="Xu X."/>
            <person name="Cox K."/>
            <person name="Korf I."/>
            <person name="Meyers B.C."/>
            <person name="Michelmore R.W."/>
        </authorList>
    </citation>
    <scope>NUCLEOTIDE SEQUENCE [LARGE SCALE GENOMIC DNA]</scope>
    <source>
        <strain evidence="3">cv. Salinas</strain>
        <tissue evidence="2">Seedlings</tissue>
    </source>
</reference>
<name>A0A9R1V2N7_LACSA</name>
<comment type="caution">
    <text evidence="2">The sequence shown here is derived from an EMBL/GenBank/DDBJ whole genome shotgun (WGS) entry which is preliminary data.</text>
</comment>
<dbReference type="AlphaFoldDB" id="A0A9R1V2N7"/>
<dbReference type="PANTHER" id="PTHR22835">
    <property type="entry name" value="ZINC FINGER FYVE DOMAIN CONTAINING PROTEIN"/>
    <property type="match status" value="1"/>
</dbReference>
<evidence type="ECO:0000313" key="2">
    <source>
        <dbReference type="EMBL" id="KAJ0198620.1"/>
    </source>
</evidence>
<evidence type="ECO:0000313" key="3">
    <source>
        <dbReference type="Proteomes" id="UP000235145"/>
    </source>
</evidence>
<dbReference type="EMBL" id="NBSK02000006">
    <property type="protein sequence ID" value="KAJ0198620.1"/>
    <property type="molecule type" value="Genomic_DNA"/>
</dbReference>
<evidence type="ECO:0000256" key="1">
    <source>
        <dbReference type="ARBA" id="ARBA00008668"/>
    </source>
</evidence>
<organism evidence="2 3">
    <name type="scientific">Lactuca sativa</name>
    <name type="common">Garden lettuce</name>
    <dbReference type="NCBI Taxonomy" id="4236"/>
    <lineage>
        <taxon>Eukaryota</taxon>
        <taxon>Viridiplantae</taxon>
        <taxon>Streptophyta</taxon>
        <taxon>Embryophyta</taxon>
        <taxon>Tracheophyta</taxon>
        <taxon>Spermatophyta</taxon>
        <taxon>Magnoliopsida</taxon>
        <taxon>eudicotyledons</taxon>
        <taxon>Gunneridae</taxon>
        <taxon>Pentapetalae</taxon>
        <taxon>asterids</taxon>
        <taxon>campanulids</taxon>
        <taxon>Asterales</taxon>
        <taxon>Asteraceae</taxon>
        <taxon>Cichorioideae</taxon>
        <taxon>Cichorieae</taxon>
        <taxon>Lactucinae</taxon>
        <taxon>Lactuca</taxon>
    </lineage>
</organism>
<gene>
    <name evidence="2" type="ORF">LSAT_V11C600335040</name>
</gene>
<comment type="similarity">
    <text evidence="1">Belongs to the 'GDSL' lipolytic enzyme family.</text>
</comment>
<dbReference type="InterPro" id="IPR036514">
    <property type="entry name" value="SGNH_hydro_sf"/>
</dbReference>
<evidence type="ECO:0008006" key="4">
    <source>
        <dbReference type="Google" id="ProtNLM"/>
    </source>
</evidence>
<proteinExistence type="inferred from homology"/>